<dbReference type="InterPro" id="IPR000719">
    <property type="entry name" value="Prot_kinase_dom"/>
</dbReference>
<reference evidence="23" key="1">
    <citation type="submission" date="2016-06" db="EMBL/GenBank/DDBJ databases">
        <title>Parallel loss of symbiosis genes in relatives of nitrogen-fixing non-legume Parasponia.</title>
        <authorList>
            <person name="Van Velzen R."/>
            <person name="Holmer R."/>
            <person name="Bu F."/>
            <person name="Rutten L."/>
            <person name="Van Zeijl A."/>
            <person name="Liu W."/>
            <person name="Santuari L."/>
            <person name="Cao Q."/>
            <person name="Sharma T."/>
            <person name="Shen D."/>
            <person name="Roswanjaya Y."/>
            <person name="Wardhani T."/>
            <person name="Kalhor M.S."/>
            <person name="Jansen J."/>
            <person name="Van den Hoogen J."/>
            <person name="Gungor B."/>
            <person name="Hartog M."/>
            <person name="Hontelez J."/>
            <person name="Verver J."/>
            <person name="Yang W.-C."/>
            <person name="Schijlen E."/>
            <person name="Repin R."/>
            <person name="Schilthuizen M."/>
            <person name="Schranz E."/>
            <person name="Heidstra R."/>
            <person name="Miyata K."/>
            <person name="Fedorova E."/>
            <person name="Kohlen W."/>
            <person name="Bisseling T."/>
            <person name="Smit S."/>
            <person name="Geurts R."/>
        </authorList>
    </citation>
    <scope>NUCLEOTIDE SEQUENCE [LARGE SCALE GENOMIC DNA]</scope>
    <source>
        <strain evidence="23">cv. WU1-14</strain>
    </source>
</reference>
<dbReference type="Pfam" id="PF07714">
    <property type="entry name" value="PK_Tyr_Ser-Thr"/>
    <property type="match status" value="1"/>
</dbReference>
<feature type="signal peptide" evidence="20">
    <location>
        <begin position="1"/>
        <end position="29"/>
    </location>
</feature>
<evidence type="ECO:0000256" key="16">
    <source>
        <dbReference type="ARBA" id="ARBA00047899"/>
    </source>
</evidence>
<evidence type="ECO:0000256" key="17">
    <source>
        <dbReference type="ARBA" id="ARBA00048679"/>
    </source>
</evidence>
<dbReference type="PANTHER" id="PTHR45631:SF143">
    <property type="entry name" value="LEUCINE-RICH REPEAT PROTEIN KINASE"/>
    <property type="match status" value="1"/>
</dbReference>
<evidence type="ECO:0000256" key="15">
    <source>
        <dbReference type="ARBA" id="ARBA00023170"/>
    </source>
</evidence>
<dbReference type="SMART" id="SM00220">
    <property type="entry name" value="S_TKc"/>
    <property type="match status" value="1"/>
</dbReference>
<dbReference type="GO" id="GO:0005524">
    <property type="term" value="F:ATP binding"/>
    <property type="evidence" value="ECO:0007669"/>
    <property type="project" value="UniProtKB-UniRule"/>
</dbReference>
<keyword evidence="10 18" id="KW-0547">Nucleotide-binding</keyword>
<dbReference type="Gene3D" id="3.30.200.20">
    <property type="entry name" value="Phosphorylase Kinase, domain 1"/>
    <property type="match status" value="1"/>
</dbReference>
<keyword evidence="8 20" id="KW-0732">Signal</keyword>
<keyword evidence="3" id="KW-0723">Serine/threonine-protein kinase</keyword>
<dbReference type="Pfam" id="PF00560">
    <property type="entry name" value="LRR_1"/>
    <property type="match status" value="1"/>
</dbReference>
<keyword evidence="14 19" id="KW-0472">Membrane</keyword>
<dbReference type="AlphaFoldDB" id="A0A2P5CN67"/>
<gene>
    <name evidence="22" type="ORF">PanWU01x14_138180</name>
</gene>
<name>A0A2P5CN67_PARAD</name>
<evidence type="ECO:0000256" key="2">
    <source>
        <dbReference type="ARBA" id="ARBA00012513"/>
    </source>
</evidence>
<keyword evidence="12 18" id="KW-0067">ATP-binding</keyword>
<dbReference type="FunFam" id="1.10.510.10:FF:000146">
    <property type="entry name" value="LRR receptor-like serine/threonine-protein kinase IOS1"/>
    <property type="match status" value="1"/>
</dbReference>
<protein>
    <recommendedName>
        <fullName evidence="2">non-specific serine/threonine protein kinase</fullName>
        <ecNumber evidence="2">2.7.11.1</ecNumber>
    </recommendedName>
</protein>
<evidence type="ECO:0000256" key="13">
    <source>
        <dbReference type="ARBA" id="ARBA00022989"/>
    </source>
</evidence>
<keyword evidence="6" id="KW-0808">Transferase</keyword>
<evidence type="ECO:0000256" key="8">
    <source>
        <dbReference type="ARBA" id="ARBA00022729"/>
    </source>
</evidence>
<evidence type="ECO:0000256" key="14">
    <source>
        <dbReference type="ARBA" id="ARBA00023136"/>
    </source>
</evidence>
<evidence type="ECO:0000256" key="3">
    <source>
        <dbReference type="ARBA" id="ARBA00022527"/>
    </source>
</evidence>
<dbReference type="SUPFAM" id="SSF56112">
    <property type="entry name" value="Protein kinase-like (PK-like)"/>
    <property type="match status" value="1"/>
</dbReference>
<dbReference type="OrthoDB" id="2017114at2759"/>
<evidence type="ECO:0000256" key="18">
    <source>
        <dbReference type="PROSITE-ProRule" id="PRU10141"/>
    </source>
</evidence>
<dbReference type="GO" id="GO:0016020">
    <property type="term" value="C:membrane"/>
    <property type="evidence" value="ECO:0007669"/>
    <property type="project" value="UniProtKB-SubCell"/>
</dbReference>
<feature type="binding site" evidence="18">
    <location>
        <position position="615"/>
    </location>
    <ligand>
        <name>ATP</name>
        <dbReference type="ChEBI" id="CHEBI:30616"/>
    </ligand>
</feature>
<dbReference type="InterPro" id="IPR011009">
    <property type="entry name" value="Kinase-like_dom_sf"/>
</dbReference>
<keyword evidence="7 19" id="KW-0812">Transmembrane</keyword>
<dbReference type="FunFam" id="3.30.200.20:FF:000394">
    <property type="entry name" value="Leucine-rich repeat receptor-like protein kinase"/>
    <property type="match status" value="1"/>
</dbReference>
<evidence type="ECO:0000259" key="21">
    <source>
        <dbReference type="PROSITE" id="PS50011"/>
    </source>
</evidence>
<sequence length="906" mass="100775">MIFRSEEGKRKMKILVGFLLLISATLVRGQRQTGFVSIDCGSILNFNYEDTDTGISYAPDGAFIETGINRNISSEYAYPKNPILPLPLSDLRSFPQGDKNCYTLEPAVGAGGLNLIRASFLYGNYDGKNKSPEFDLYVDVNLWFTVKFRNASEIVTTEIVTIAIRDTINICLVNKGLGTPFISALELRPLNGSIYGTEFGTNASLVLFERLDIGKTNGTGRYEDDIYDRIWSSYISSSWDPISTSLAVNNYENGYRVPSEVIMTAARPQNGSKALDLKWNTTDSSSEFYVYMYFAEVEQLGRNQSRKFDITWNGIPLFGPFVPRYLYTNVVSNSKALVGEEHQISIRRTEDSTHPPILNAVEIHMVRKKTELPTYAGDADAIEDIKKAYQIIKNWAGDPCGPKNFSWEGLKCSNNASSPPQIISLNLTSSKLSGTIASSISKLSLLESFISYSKYLNCRDLSNNNLTGPMPEFLENLKSLQLLNLKGNQLSGVVPKALVERSKDGSLILSVDSRNLCSSGLCKKKKKIVIPIVASLASAAVILIILIIALKLRRKKKSGAEIAKKTGRALAIKKSQYNYNEVVEITNDFEKEIGKGGFGVVYHGYMKDGTQVAVKMLSPTSSQGPREFQTEAELLMRIHHRNLASFVGYCDEDDKLALIYEYMPNGNLKEYLKAQTSQLSWIMRLRIAIDAAQGLEYLHHGCRPAIVHRDVKTANILLGENLDAKIADFGLSKVFPSDNDTQVETTVMGTAGYLDPEYYHSQKLNEKSDVFSFGVVLLELITGQPAIIRGDERIHIIHWVSSELEEGDITKVVDRKLQDNFALYSVSRALEVAMACTASNSEDRATMSYVLTELKKCLEIEISRDRESTPAPAQKLHFHSYSSTPESSSIYTDSMNMDSVTAPIAR</sequence>
<feature type="chain" id="PRO_5015201583" description="non-specific serine/threonine protein kinase" evidence="20">
    <location>
        <begin position="30"/>
        <end position="906"/>
    </location>
</feature>
<comment type="catalytic activity">
    <reaction evidence="17">
        <text>L-seryl-[protein] + ATP = O-phospho-L-seryl-[protein] + ADP + H(+)</text>
        <dbReference type="Rhea" id="RHEA:17989"/>
        <dbReference type="Rhea" id="RHEA-COMP:9863"/>
        <dbReference type="Rhea" id="RHEA-COMP:11604"/>
        <dbReference type="ChEBI" id="CHEBI:15378"/>
        <dbReference type="ChEBI" id="CHEBI:29999"/>
        <dbReference type="ChEBI" id="CHEBI:30616"/>
        <dbReference type="ChEBI" id="CHEBI:83421"/>
        <dbReference type="ChEBI" id="CHEBI:456216"/>
        <dbReference type="EC" id="2.7.11.1"/>
    </reaction>
</comment>
<evidence type="ECO:0000256" key="12">
    <source>
        <dbReference type="ARBA" id="ARBA00022840"/>
    </source>
</evidence>
<evidence type="ECO:0000256" key="9">
    <source>
        <dbReference type="ARBA" id="ARBA00022737"/>
    </source>
</evidence>
<proteinExistence type="predicted"/>
<accession>A0A2P5CN67</accession>
<dbReference type="SUPFAM" id="SSF52058">
    <property type="entry name" value="L domain-like"/>
    <property type="match status" value="1"/>
</dbReference>
<evidence type="ECO:0000256" key="6">
    <source>
        <dbReference type="ARBA" id="ARBA00022679"/>
    </source>
</evidence>
<evidence type="ECO:0000256" key="5">
    <source>
        <dbReference type="ARBA" id="ARBA00022614"/>
    </source>
</evidence>
<evidence type="ECO:0000256" key="4">
    <source>
        <dbReference type="ARBA" id="ARBA00022553"/>
    </source>
</evidence>
<dbReference type="EC" id="2.7.11.1" evidence="2"/>
<keyword evidence="23" id="KW-1185">Reference proteome</keyword>
<comment type="caution">
    <text evidence="22">The sequence shown here is derived from an EMBL/GenBank/DDBJ whole genome shotgun (WGS) entry which is preliminary data.</text>
</comment>
<comment type="subcellular location">
    <subcellularLocation>
        <location evidence="1">Membrane</location>
        <topology evidence="1">Single-pass membrane protein</topology>
    </subcellularLocation>
</comment>
<dbReference type="InterPro" id="IPR001611">
    <property type="entry name" value="Leu-rich_rpt"/>
</dbReference>
<dbReference type="PROSITE" id="PS50011">
    <property type="entry name" value="PROTEIN_KINASE_DOM"/>
    <property type="match status" value="1"/>
</dbReference>
<keyword evidence="9" id="KW-0677">Repeat</keyword>
<evidence type="ECO:0000256" key="11">
    <source>
        <dbReference type="ARBA" id="ARBA00022777"/>
    </source>
</evidence>
<dbReference type="InterPro" id="IPR001245">
    <property type="entry name" value="Ser-Thr/Tyr_kinase_cat_dom"/>
</dbReference>
<evidence type="ECO:0000256" key="1">
    <source>
        <dbReference type="ARBA" id="ARBA00004167"/>
    </source>
</evidence>
<keyword evidence="13 19" id="KW-1133">Transmembrane helix</keyword>
<organism evidence="22 23">
    <name type="scientific">Parasponia andersonii</name>
    <name type="common">Sponia andersonii</name>
    <dbReference type="NCBI Taxonomy" id="3476"/>
    <lineage>
        <taxon>Eukaryota</taxon>
        <taxon>Viridiplantae</taxon>
        <taxon>Streptophyta</taxon>
        <taxon>Embryophyta</taxon>
        <taxon>Tracheophyta</taxon>
        <taxon>Spermatophyta</taxon>
        <taxon>Magnoliopsida</taxon>
        <taxon>eudicotyledons</taxon>
        <taxon>Gunneridae</taxon>
        <taxon>Pentapetalae</taxon>
        <taxon>rosids</taxon>
        <taxon>fabids</taxon>
        <taxon>Rosales</taxon>
        <taxon>Cannabaceae</taxon>
        <taxon>Parasponia</taxon>
    </lineage>
</organism>
<dbReference type="FunFam" id="3.80.10.10:FF:000129">
    <property type="entry name" value="Leucine-rich repeat receptor-like kinase"/>
    <property type="match status" value="1"/>
</dbReference>
<dbReference type="Gene3D" id="1.10.510.10">
    <property type="entry name" value="Transferase(Phosphotransferase) domain 1"/>
    <property type="match status" value="1"/>
</dbReference>
<dbReference type="InterPro" id="IPR032675">
    <property type="entry name" value="LRR_dom_sf"/>
</dbReference>
<dbReference type="PROSITE" id="PS00108">
    <property type="entry name" value="PROTEIN_KINASE_ST"/>
    <property type="match status" value="1"/>
</dbReference>
<dbReference type="Gene3D" id="3.80.10.10">
    <property type="entry name" value="Ribonuclease Inhibitor"/>
    <property type="match status" value="1"/>
</dbReference>
<keyword evidence="11 22" id="KW-0418">Kinase</keyword>
<dbReference type="PANTHER" id="PTHR45631">
    <property type="entry name" value="OS07G0107800 PROTEIN-RELATED"/>
    <property type="match status" value="1"/>
</dbReference>
<evidence type="ECO:0000313" key="22">
    <source>
        <dbReference type="EMBL" id="PON62497.1"/>
    </source>
</evidence>
<evidence type="ECO:0000256" key="10">
    <source>
        <dbReference type="ARBA" id="ARBA00022741"/>
    </source>
</evidence>
<dbReference type="Pfam" id="PF12819">
    <property type="entry name" value="Malectin_like"/>
    <property type="match status" value="1"/>
</dbReference>
<dbReference type="Proteomes" id="UP000237105">
    <property type="component" value="Unassembled WGS sequence"/>
</dbReference>
<evidence type="ECO:0000313" key="23">
    <source>
        <dbReference type="Proteomes" id="UP000237105"/>
    </source>
</evidence>
<comment type="catalytic activity">
    <reaction evidence="16">
        <text>L-threonyl-[protein] + ATP = O-phospho-L-threonyl-[protein] + ADP + H(+)</text>
        <dbReference type="Rhea" id="RHEA:46608"/>
        <dbReference type="Rhea" id="RHEA-COMP:11060"/>
        <dbReference type="Rhea" id="RHEA-COMP:11605"/>
        <dbReference type="ChEBI" id="CHEBI:15378"/>
        <dbReference type="ChEBI" id="CHEBI:30013"/>
        <dbReference type="ChEBI" id="CHEBI:30616"/>
        <dbReference type="ChEBI" id="CHEBI:61977"/>
        <dbReference type="ChEBI" id="CHEBI:456216"/>
        <dbReference type="EC" id="2.7.11.1"/>
    </reaction>
</comment>
<feature type="domain" description="Protein kinase" evidence="21">
    <location>
        <begin position="587"/>
        <end position="858"/>
    </location>
</feature>
<dbReference type="EMBL" id="JXTB01000112">
    <property type="protein sequence ID" value="PON62497.1"/>
    <property type="molecule type" value="Genomic_DNA"/>
</dbReference>
<dbReference type="GO" id="GO:0004674">
    <property type="term" value="F:protein serine/threonine kinase activity"/>
    <property type="evidence" value="ECO:0007669"/>
    <property type="project" value="UniProtKB-KW"/>
</dbReference>
<dbReference type="PROSITE" id="PS00107">
    <property type="entry name" value="PROTEIN_KINASE_ATP"/>
    <property type="match status" value="1"/>
</dbReference>
<keyword evidence="4" id="KW-0597">Phosphoprotein</keyword>
<dbReference type="InterPro" id="IPR024788">
    <property type="entry name" value="Malectin-like_Carb-bd_dom"/>
</dbReference>
<feature type="transmembrane region" description="Helical" evidence="19">
    <location>
        <begin position="528"/>
        <end position="550"/>
    </location>
</feature>
<dbReference type="InterPro" id="IPR008271">
    <property type="entry name" value="Ser/Thr_kinase_AS"/>
</dbReference>
<keyword evidence="15" id="KW-0675">Receptor</keyword>
<evidence type="ECO:0000256" key="20">
    <source>
        <dbReference type="SAM" id="SignalP"/>
    </source>
</evidence>
<dbReference type="InterPro" id="IPR017441">
    <property type="entry name" value="Protein_kinase_ATP_BS"/>
</dbReference>
<keyword evidence="5" id="KW-0433">Leucine-rich repeat</keyword>
<dbReference type="CDD" id="cd14066">
    <property type="entry name" value="STKc_IRAK"/>
    <property type="match status" value="1"/>
</dbReference>
<evidence type="ECO:0000256" key="19">
    <source>
        <dbReference type="SAM" id="Phobius"/>
    </source>
</evidence>
<evidence type="ECO:0000256" key="7">
    <source>
        <dbReference type="ARBA" id="ARBA00022692"/>
    </source>
</evidence>